<dbReference type="PANTHER" id="PTHR24366:SF96">
    <property type="entry name" value="LEUCINE RICH REPEAT CONTAINING 53"/>
    <property type="match status" value="1"/>
</dbReference>
<reference evidence="4 5" key="1">
    <citation type="submission" date="2023-08" db="EMBL/GenBank/DDBJ databases">
        <title>A Necator americanus chromosomal reference genome.</title>
        <authorList>
            <person name="Ilik V."/>
            <person name="Petrzelkova K.J."/>
            <person name="Pardy F."/>
            <person name="Fuh T."/>
            <person name="Niatou-Singa F.S."/>
            <person name="Gouil Q."/>
            <person name="Baker L."/>
            <person name="Ritchie M.E."/>
            <person name="Jex A.R."/>
            <person name="Gazzola D."/>
            <person name="Li H."/>
            <person name="Toshio Fujiwara R."/>
            <person name="Zhan B."/>
            <person name="Aroian R.V."/>
            <person name="Pafco B."/>
            <person name="Schwarz E.M."/>
        </authorList>
    </citation>
    <scope>NUCLEOTIDE SEQUENCE [LARGE SCALE GENOMIC DNA]</scope>
    <source>
        <strain evidence="4 5">Aroian</strain>
        <tissue evidence="4">Whole animal</tissue>
    </source>
</reference>
<dbReference type="SUPFAM" id="SSF52058">
    <property type="entry name" value="L domain-like"/>
    <property type="match status" value="1"/>
</dbReference>
<evidence type="ECO:0000256" key="2">
    <source>
        <dbReference type="ARBA" id="ARBA00022737"/>
    </source>
</evidence>
<dbReference type="SMART" id="SM00369">
    <property type="entry name" value="LRR_TYP"/>
    <property type="match status" value="10"/>
</dbReference>
<evidence type="ECO:0000256" key="3">
    <source>
        <dbReference type="SAM" id="Phobius"/>
    </source>
</evidence>
<evidence type="ECO:0000313" key="5">
    <source>
        <dbReference type="Proteomes" id="UP001303046"/>
    </source>
</evidence>
<evidence type="ECO:0000256" key="1">
    <source>
        <dbReference type="ARBA" id="ARBA00022614"/>
    </source>
</evidence>
<proteinExistence type="predicted"/>
<organism evidence="4 5">
    <name type="scientific">Necator americanus</name>
    <name type="common">Human hookworm</name>
    <dbReference type="NCBI Taxonomy" id="51031"/>
    <lineage>
        <taxon>Eukaryota</taxon>
        <taxon>Metazoa</taxon>
        <taxon>Ecdysozoa</taxon>
        <taxon>Nematoda</taxon>
        <taxon>Chromadorea</taxon>
        <taxon>Rhabditida</taxon>
        <taxon>Rhabditina</taxon>
        <taxon>Rhabditomorpha</taxon>
        <taxon>Strongyloidea</taxon>
        <taxon>Ancylostomatidae</taxon>
        <taxon>Bunostominae</taxon>
        <taxon>Necator</taxon>
    </lineage>
</organism>
<evidence type="ECO:0008006" key="6">
    <source>
        <dbReference type="Google" id="ProtNLM"/>
    </source>
</evidence>
<protein>
    <recommendedName>
        <fullName evidence="6">Leucine Rich repeat-containing domain protein</fullName>
    </recommendedName>
</protein>
<feature type="transmembrane region" description="Helical" evidence="3">
    <location>
        <begin position="496"/>
        <end position="519"/>
    </location>
</feature>
<dbReference type="InterPro" id="IPR003591">
    <property type="entry name" value="Leu-rich_rpt_typical-subtyp"/>
</dbReference>
<gene>
    <name evidence="4" type="primary">Necator_chrIV.g13693</name>
    <name evidence="4" type="ORF">RB195_000401</name>
</gene>
<dbReference type="PANTHER" id="PTHR24366">
    <property type="entry name" value="IG(IMMUNOGLOBULIN) AND LRR(LEUCINE RICH REPEAT) DOMAINS"/>
    <property type="match status" value="1"/>
</dbReference>
<comment type="caution">
    <text evidence="4">The sequence shown here is derived from an EMBL/GenBank/DDBJ whole genome shotgun (WGS) entry which is preliminary data.</text>
</comment>
<evidence type="ECO:0000313" key="4">
    <source>
        <dbReference type="EMBL" id="KAK6747159.1"/>
    </source>
</evidence>
<keyword evidence="3" id="KW-0472">Membrane</keyword>
<keyword evidence="2" id="KW-0677">Repeat</keyword>
<dbReference type="InterPro" id="IPR001611">
    <property type="entry name" value="Leu-rich_rpt"/>
</dbReference>
<keyword evidence="5" id="KW-1185">Reference proteome</keyword>
<keyword evidence="3" id="KW-1133">Transmembrane helix</keyword>
<dbReference type="InterPro" id="IPR032675">
    <property type="entry name" value="LRR_dom_sf"/>
</dbReference>
<keyword evidence="3" id="KW-0812">Transmembrane</keyword>
<dbReference type="Gene3D" id="3.80.10.10">
    <property type="entry name" value="Ribonuclease Inhibitor"/>
    <property type="match status" value="2"/>
</dbReference>
<name>A0ABR1D9N1_NECAM</name>
<dbReference type="Pfam" id="PF13855">
    <property type="entry name" value="LRR_8"/>
    <property type="match status" value="3"/>
</dbReference>
<dbReference type="EMBL" id="JAVFWL010000004">
    <property type="protein sequence ID" value="KAK6747159.1"/>
    <property type="molecule type" value="Genomic_DNA"/>
</dbReference>
<dbReference type="PROSITE" id="PS51450">
    <property type="entry name" value="LRR"/>
    <property type="match status" value="3"/>
</dbReference>
<sequence>MLLPAFASDSDRLLPSDRALAHDAATAAQCPAISGPCRCAPSIYEPVAIICENAGSLSNALQAIQPARDISIDSLTILDTAIPNIPANAFVGFTILRLVLNRNTLQSIDDQAFNGPLIDSLVELDLNDNNLGQIPQTGLTRLRNLRKLYLNRNRINTLASNAFAGYESKDLLIKLSLAGNRLTDQSLTDTAVFRPLRLLQELSLETNALTAIPSAALVNQRGTLTNLNLGLNNINEVPVGALDFPNLTSLSLEFNGITVIPPQAFQGVPNLQYLYLTGNKFPSWAPEMFRYITQLRTLGIGETPISVIPNNAFMHIPHLIRLEMSEAAIDTIERGAFQRTPQIQAIVLNKNRLSQIRADFFEGLNDLYSIDVQGNRIENVQPLGFANLPSLSHLDISYNQLQTLPENVFMNSFLPRPNDRRVIYCCGNPWFCNNDLLWFRQMLRDNLDIDIEKPGCLAVCAASPNGCPPEGTPLRAVDFCMENEEPQPLTGKALSLVGWIILAIIMTILLISICLLAMVRYGMSHRRKKQKDQEIEDDARMMSSAASVYGVGPVSVIERPYSTVPPVSLDLPAAHTLDDRASNYFY</sequence>
<dbReference type="Proteomes" id="UP001303046">
    <property type="component" value="Unassembled WGS sequence"/>
</dbReference>
<accession>A0ABR1D9N1</accession>
<keyword evidence="1" id="KW-0433">Leucine-rich repeat</keyword>